<dbReference type="PANTHER" id="PTHR21600">
    <property type="entry name" value="MITOCHONDRIAL RNA PSEUDOURIDINE SYNTHASE"/>
    <property type="match status" value="1"/>
</dbReference>
<dbReference type="Pfam" id="PF00849">
    <property type="entry name" value="PseudoU_synth_2"/>
    <property type="match status" value="1"/>
</dbReference>
<keyword evidence="4" id="KW-0413">Isomerase</keyword>
<dbReference type="EMBL" id="CP034726">
    <property type="protein sequence ID" value="QBP18921.1"/>
    <property type="molecule type" value="Genomic_DNA"/>
</dbReference>
<sequence>MKWQYHLRVPAEITPCSVRHYLSKYLLIPRYKIYRLRKHQRVLVNHKYLPMNYQINAGDHVDLTFLPSDFREPFPNVDPDSAANVKIAYEDRDLLVVNKQRGDKTHPNQPGEIGTTLNHVAAYLQPKHEQPYIVHRLDQQTSGALIIAKNPAVVPILVRLISEKRIKRTYLAWCQGIFKKPSGIINQPIGYDPKDQRKRKINGLHAKRAITKYHVIKTKGNRSLVKINLMTGRTHQIRVHMASLGHPIIGDPLYNPETQLYDPMLLHSWQLKLIQPFYMNVVHVTTPLPNDFKI</sequence>
<comment type="catalytic activity">
    <reaction evidence="1 4">
        <text>a uridine in RNA = a pseudouridine in RNA</text>
        <dbReference type="Rhea" id="RHEA:48348"/>
        <dbReference type="Rhea" id="RHEA-COMP:12068"/>
        <dbReference type="Rhea" id="RHEA-COMP:12069"/>
        <dbReference type="ChEBI" id="CHEBI:65314"/>
        <dbReference type="ChEBI" id="CHEBI:65315"/>
    </reaction>
</comment>
<dbReference type="InterPro" id="IPR006224">
    <property type="entry name" value="PsdUridine_synth_RluA-like_CS"/>
</dbReference>
<evidence type="ECO:0000256" key="1">
    <source>
        <dbReference type="ARBA" id="ARBA00000073"/>
    </source>
</evidence>
<dbReference type="CDD" id="cd02869">
    <property type="entry name" value="PseudoU_synth_RluA_like"/>
    <property type="match status" value="1"/>
</dbReference>
<dbReference type="GO" id="GO:0140098">
    <property type="term" value="F:catalytic activity, acting on RNA"/>
    <property type="evidence" value="ECO:0007669"/>
    <property type="project" value="UniProtKB-ARBA"/>
</dbReference>
<dbReference type="PANTHER" id="PTHR21600:SF87">
    <property type="entry name" value="RNA PSEUDOURIDYLATE SYNTHASE DOMAIN-CONTAINING PROTEIN 1"/>
    <property type="match status" value="1"/>
</dbReference>
<dbReference type="GO" id="GO:0003723">
    <property type="term" value="F:RNA binding"/>
    <property type="evidence" value="ECO:0007669"/>
    <property type="project" value="InterPro"/>
</dbReference>
<feature type="domain" description="Pseudouridine synthase RsuA/RluA-like" evidence="5">
    <location>
        <begin position="93"/>
        <end position="243"/>
    </location>
</feature>
<dbReference type="GO" id="GO:0000455">
    <property type="term" value="P:enzyme-directed rRNA pseudouridine synthesis"/>
    <property type="evidence" value="ECO:0007669"/>
    <property type="project" value="TreeGrafter"/>
</dbReference>
<dbReference type="InterPro" id="IPR050188">
    <property type="entry name" value="RluA_PseudoU_synthase"/>
</dbReference>
<dbReference type="Gene3D" id="3.30.2350.10">
    <property type="entry name" value="Pseudouridine synthase"/>
    <property type="match status" value="1"/>
</dbReference>
<evidence type="ECO:0000256" key="4">
    <source>
        <dbReference type="RuleBase" id="RU362028"/>
    </source>
</evidence>
<organism evidence="6 7">
    <name type="scientific">Acetilactobacillus jinshanensis</name>
    <dbReference type="NCBI Taxonomy" id="1720083"/>
    <lineage>
        <taxon>Bacteria</taxon>
        <taxon>Bacillati</taxon>
        <taxon>Bacillota</taxon>
        <taxon>Bacilli</taxon>
        <taxon>Lactobacillales</taxon>
        <taxon>Lactobacillaceae</taxon>
        <taxon>Acetilactobacillus</taxon>
    </lineage>
</organism>
<keyword evidence="7" id="KW-1185">Reference proteome</keyword>
<dbReference type="SUPFAM" id="SSF55120">
    <property type="entry name" value="Pseudouridine synthase"/>
    <property type="match status" value="1"/>
</dbReference>
<evidence type="ECO:0000313" key="6">
    <source>
        <dbReference type="EMBL" id="QBP18921.1"/>
    </source>
</evidence>
<evidence type="ECO:0000256" key="2">
    <source>
        <dbReference type="ARBA" id="ARBA00010876"/>
    </source>
</evidence>
<evidence type="ECO:0000313" key="7">
    <source>
        <dbReference type="Proteomes" id="UP000294321"/>
    </source>
</evidence>
<dbReference type="PROSITE" id="PS01129">
    <property type="entry name" value="PSI_RLU"/>
    <property type="match status" value="1"/>
</dbReference>
<dbReference type="InterPro" id="IPR006225">
    <property type="entry name" value="PsdUridine_synth_RluC/D"/>
</dbReference>
<dbReference type="AlphaFoldDB" id="A0A4P6ZM13"/>
<dbReference type="KEGG" id="lji:ELX58_07470"/>
<dbReference type="RefSeq" id="WP_133442479.1">
    <property type="nucleotide sequence ID" value="NZ_CP034726.1"/>
</dbReference>
<dbReference type="NCBIfam" id="TIGR00005">
    <property type="entry name" value="rluA_subfam"/>
    <property type="match status" value="1"/>
</dbReference>
<comment type="similarity">
    <text evidence="2 4">Belongs to the pseudouridine synthase RluA family.</text>
</comment>
<evidence type="ECO:0000259" key="5">
    <source>
        <dbReference type="Pfam" id="PF00849"/>
    </source>
</evidence>
<evidence type="ECO:0000256" key="3">
    <source>
        <dbReference type="PIRSR" id="PIRSR606225-1"/>
    </source>
</evidence>
<dbReference type="Proteomes" id="UP000294321">
    <property type="component" value="Chromosome"/>
</dbReference>
<proteinExistence type="inferred from homology"/>
<dbReference type="InterPro" id="IPR020103">
    <property type="entry name" value="PsdUridine_synth_cat_dom_sf"/>
</dbReference>
<protein>
    <recommendedName>
        <fullName evidence="4">Pseudouridine synthase</fullName>
        <ecNumber evidence="4">5.4.99.-</ecNumber>
    </recommendedName>
</protein>
<accession>A0A4P6ZM13</accession>
<dbReference type="InterPro" id="IPR006145">
    <property type="entry name" value="PsdUridine_synth_RsuA/RluA"/>
</dbReference>
<reference evidence="7" key="1">
    <citation type="submission" date="2018-12" db="EMBL/GenBank/DDBJ databases">
        <title>A new species of lactobacillus.</title>
        <authorList>
            <person name="Jian Y."/>
            <person name="Xin L."/>
            <person name="Hong Z.J."/>
            <person name="Ming L.Z."/>
            <person name="Hong X.Z."/>
        </authorList>
    </citation>
    <scope>NUCLEOTIDE SEQUENCE [LARGE SCALE GENOMIC DNA]</scope>
    <source>
        <strain evidence="7">HSLZ-75</strain>
    </source>
</reference>
<gene>
    <name evidence="6" type="ORF">ELX58_07470</name>
</gene>
<dbReference type="EC" id="5.4.99.-" evidence="4"/>
<name>A0A4P6ZM13_9LACO</name>
<comment type="function">
    <text evidence="4">Responsible for synthesis of pseudouridine from uracil.</text>
</comment>
<dbReference type="OrthoDB" id="9773999at2"/>
<dbReference type="GO" id="GO:0009982">
    <property type="term" value="F:pseudouridine synthase activity"/>
    <property type="evidence" value="ECO:0007669"/>
    <property type="project" value="InterPro"/>
</dbReference>
<feature type="active site" evidence="3">
    <location>
        <position position="138"/>
    </location>
</feature>